<evidence type="ECO:0000256" key="1">
    <source>
        <dbReference type="ARBA" id="ARBA00006484"/>
    </source>
</evidence>
<protein>
    <recommendedName>
        <fullName evidence="4">Oxidoreductase</fullName>
    </recommendedName>
</protein>
<dbReference type="InterPro" id="IPR002347">
    <property type="entry name" value="SDR_fam"/>
</dbReference>
<dbReference type="InterPro" id="IPR020904">
    <property type="entry name" value="Sc_DH/Rdtase_CS"/>
</dbReference>
<comment type="similarity">
    <text evidence="1">Belongs to the short-chain dehydrogenases/reductases (SDR) family.</text>
</comment>
<dbReference type="PRINTS" id="PR00080">
    <property type="entry name" value="SDRFAMILY"/>
</dbReference>
<dbReference type="InterPro" id="IPR036291">
    <property type="entry name" value="NAD(P)-bd_dom_sf"/>
</dbReference>
<dbReference type="Gene3D" id="3.40.50.720">
    <property type="entry name" value="NAD(P)-binding Rossmann-like Domain"/>
    <property type="match status" value="1"/>
</dbReference>
<dbReference type="PRINTS" id="PR00081">
    <property type="entry name" value="GDHRDH"/>
</dbReference>
<name>A0A0K6S6J4_9ALVE</name>
<dbReference type="VEuPathDB" id="CryptoDB:Cvel_17101"/>
<dbReference type="PhylomeDB" id="A0A0K6S6J4"/>
<dbReference type="PROSITE" id="PS00061">
    <property type="entry name" value="ADH_SHORT"/>
    <property type="match status" value="1"/>
</dbReference>
<evidence type="ECO:0008006" key="4">
    <source>
        <dbReference type="Google" id="ProtNLM"/>
    </source>
</evidence>
<dbReference type="FunFam" id="3.40.50.720:FF:000084">
    <property type="entry name" value="Short-chain dehydrogenase reductase"/>
    <property type="match status" value="1"/>
</dbReference>
<proteinExistence type="inferred from homology"/>
<sequence length="285" mass="30657">MSATYEMKGTGFCPRKEETVATDRFKGKVILVTGAAGNFGSACALRFASEGAAVALMDVRPPEATASRLREDTPSVEVLEVTCDITDSEQVEQAVSSVVSKFGRIDLLFNNAGYQGEFKNAVEYDPADFQKVQDINVCGTFNVLRAVSRAMKEQKPRGGAIVQTASMAAHSGPANMIAYASSKAAVFHMTRTAAKDLACFDIRVNSVSPAFIGPGFMWTRQVELQAQAGSVHYDKDPNVVAEQMINSTFMRRYGSISEVIGVVAFLLSDDASYLTGQDIQITGGM</sequence>
<dbReference type="GO" id="GO:0016491">
    <property type="term" value="F:oxidoreductase activity"/>
    <property type="evidence" value="ECO:0007669"/>
    <property type="project" value="UniProtKB-KW"/>
</dbReference>
<keyword evidence="2" id="KW-0560">Oxidoreductase</keyword>
<dbReference type="EMBL" id="CDMZ01000383">
    <property type="protein sequence ID" value="CUC09207.1"/>
    <property type="molecule type" value="Genomic_DNA"/>
</dbReference>
<dbReference type="SUPFAM" id="SSF51735">
    <property type="entry name" value="NAD(P)-binding Rossmann-fold domains"/>
    <property type="match status" value="1"/>
</dbReference>
<dbReference type="Pfam" id="PF13561">
    <property type="entry name" value="adh_short_C2"/>
    <property type="match status" value="1"/>
</dbReference>
<gene>
    <name evidence="3" type="ORF">Cvel_17101.t1.CR1</name>
</gene>
<evidence type="ECO:0000256" key="2">
    <source>
        <dbReference type="ARBA" id="ARBA00023002"/>
    </source>
</evidence>
<dbReference type="AlphaFoldDB" id="A0A0K6S6J4"/>
<accession>A0A0K6S6J4</accession>
<dbReference type="CDD" id="cd05233">
    <property type="entry name" value="SDR_c"/>
    <property type="match status" value="1"/>
</dbReference>
<evidence type="ECO:0000313" key="3">
    <source>
        <dbReference type="EMBL" id="CUC09207.1"/>
    </source>
</evidence>
<reference evidence="3" key="1">
    <citation type="submission" date="2014-11" db="EMBL/GenBank/DDBJ databases">
        <title>Molecular phylogeny of cliff fern family Woodsiaceae with morphological implications.</title>
        <authorList>
            <person name="Shao Y.-Z."/>
            <person name="Wei R."/>
            <person name="Zhang X.-C."/>
        </authorList>
    </citation>
    <scope>NUCLEOTIDE SEQUENCE</scope>
</reference>
<dbReference type="PANTHER" id="PTHR24321:SF8">
    <property type="entry name" value="ESTRADIOL 17-BETA-DEHYDROGENASE 8-RELATED"/>
    <property type="match status" value="1"/>
</dbReference>
<dbReference type="PANTHER" id="PTHR24321">
    <property type="entry name" value="DEHYDROGENASES, SHORT CHAIN"/>
    <property type="match status" value="1"/>
</dbReference>
<organism evidence="3">
    <name type="scientific">Chromera velia CCMP2878</name>
    <dbReference type="NCBI Taxonomy" id="1169474"/>
    <lineage>
        <taxon>Eukaryota</taxon>
        <taxon>Sar</taxon>
        <taxon>Alveolata</taxon>
        <taxon>Colpodellida</taxon>
        <taxon>Chromeraceae</taxon>
        <taxon>Chromera</taxon>
    </lineage>
</organism>